<dbReference type="InterPro" id="IPR000847">
    <property type="entry name" value="LysR_HTH_N"/>
</dbReference>
<evidence type="ECO:0000256" key="2">
    <source>
        <dbReference type="ARBA" id="ARBA00023015"/>
    </source>
</evidence>
<comment type="caution">
    <text evidence="6">The sequence shown here is derived from an EMBL/GenBank/DDBJ whole genome shotgun (WGS) entry which is preliminary data.</text>
</comment>
<accession>A0A7M2Z1X6</accession>
<dbReference type="SUPFAM" id="SSF53850">
    <property type="entry name" value="Periplasmic binding protein-like II"/>
    <property type="match status" value="1"/>
</dbReference>
<feature type="domain" description="HTH lysR-type" evidence="5">
    <location>
        <begin position="3"/>
        <end position="60"/>
    </location>
</feature>
<dbReference type="EMBL" id="QQZY01000001">
    <property type="protein sequence ID" value="RDI75824.1"/>
    <property type="molecule type" value="Genomic_DNA"/>
</dbReference>
<dbReference type="PANTHER" id="PTHR30126">
    <property type="entry name" value="HTH-TYPE TRANSCRIPTIONAL REGULATOR"/>
    <property type="match status" value="1"/>
</dbReference>
<dbReference type="PROSITE" id="PS50931">
    <property type="entry name" value="HTH_LYSR"/>
    <property type="match status" value="1"/>
</dbReference>
<evidence type="ECO:0000259" key="5">
    <source>
        <dbReference type="PROSITE" id="PS50931"/>
    </source>
</evidence>
<dbReference type="Proteomes" id="UP000254134">
    <property type="component" value="Unassembled WGS sequence"/>
</dbReference>
<keyword evidence="4" id="KW-0804">Transcription</keyword>
<evidence type="ECO:0000313" key="6">
    <source>
        <dbReference type="EMBL" id="RDI75824.1"/>
    </source>
</evidence>
<dbReference type="PRINTS" id="PR00039">
    <property type="entry name" value="HTHLYSR"/>
</dbReference>
<dbReference type="OrthoDB" id="9789529at2"/>
<dbReference type="Gene3D" id="3.40.190.290">
    <property type="match status" value="1"/>
</dbReference>
<gene>
    <name evidence="6" type="ORF">Gocc_0243</name>
</gene>
<proteinExistence type="inferred from homology"/>
<dbReference type="Gene3D" id="1.10.10.10">
    <property type="entry name" value="Winged helix-like DNA-binding domain superfamily/Winged helix DNA-binding domain"/>
    <property type="match status" value="1"/>
</dbReference>
<evidence type="ECO:0000256" key="3">
    <source>
        <dbReference type="ARBA" id="ARBA00023125"/>
    </source>
</evidence>
<dbReference type="AlphaFoldDB" id="A0A7M2Z1X6"/>
<dbReference type="PANTHER" id="PTHR30126:SF5">
    <property type="entry name" value="HTH-TYPE TRANSCRIPTIONAL ACTIVATOR CMPR"/>
    <property type="match status" value="1"/>
</dbReference>
<keyword evidence="7" id="KW-1185">Reference proteome</keyword>
<dbReference type="Pfam" id="PF00126">
    <property type="entry name" value="HTH_1"/>
    <property type="match status" value="1"/>
</dbReference>
<comment type="similarity">
    <text evidence="1">Belongs to the LysR transcriptional regulatory family.</text>
</comment>
<evidence type="ECO:0000313" key="7">
    <source>
        <dbReference type="Proteomes" id="UP000254134"/>
    </source>
</evidence>
<evidence type="ECO:0000256" key="1">
    <source>
        <dbReference type="ARBA" id="ARBA00009437"/>
    </source>
</evidence>
<sequence>MAVTLTQLSTFLAVARTGSVKAAAAELFVTQPSVSAALAALSREFGTPLTERVGRTVRLTPAGEAFLPYAADVLGALDQGRRASHEAAATKAREVRIAAVTTAAEYVVPPLLRRFADLHPGTSLTLEVGNRERVFQRVRDHLVDIAIGGSPPVGGGLAGHPFLRNEIVLIVPLEDELGGRERVSFADLGGRTWLLREEGSGTRAMVEGLLARHGIEPTTLTLGSNGAIKQAVRMGLGISLQSRVAVELELRTGLLATARLRGLPSRSWYALTTAGGHRRPAVECFLEFVTSAAARSALADVDW</sequence>
<reference evidence="7" key="2">
    <citation type="journal article" date="2019" name="MicrobiologyOpen">
        <title>High-quality draft genome sequence of Gaiella occulta isolated from a 150 meter deep mineral water borehole and comparison with the genome sequences of other deep-branching lineages of the phylum Actinobacteria.</title>
        <authorList>
            <person name="Severino R."/>
            <person name="Froufe H.J.C."/>
            <person name="Barroso C."/>
            <person name="Albuquerque L."/>
            <person name="Lobo-da-Cunha A."/>
            <person name="da Costa M.S."/>
            <person name="Egas C."/>
        </authorList>
    </citation>
    <scope>NUCLEOTIDE SEQUENCE [LARGE SCALE GENOMIC DNA]</scope>
    <source>
        <strain evidence="7">F2-233</strain>
    </source>
</reference>
<dbReference type="InterPro" id="IPR036388">
    <property type="entry name" value="WH-like_DNA-bd_sf"/>
</dbReference>
<dbReference type="RefSeq" id="WP_114794707.1">
    <property type="nucleotide sequence ID" value="NZ_QQZY01000001.1"/>
</dbReference>
<evidence type="ECO:0000256" key="4">
    <source>
        <dbReference type="ARBA" id="ARBA00023163"/>
    </source>
</evidence>
<dbReference type="InterPro" id="IPR005119">
    <property type="entry name" value="LysR_subst-bd"/>
</dbReference>
<dbReference type="SUPFAM" id="SSF46785">
    <property type="entry name" value="Winged helix' DNA-binding domain"/>
    <property type="match status" value="1"/>
</dbReference>
<organism evidence="6 7">
    <name type="scientific">Gaiella occulta</name>
    <dbReference type="NCBI Taxonomy" id="1002870"/>
    <lineage>
        <taxon>Bacteria</taxon>
        <taxon>Bacillati</taxon>
        <taxon>Actinomycetota</taxon>
        <taxon>Thermoleophilia</taxon>
        <taxon>Gaiellales</taxon>
        <taxon>Gaiellaceae</taxon>
        <taxon>Gaiella</taxon>
    </lineage>
</organism>
<keyword evidence="3" id="KW-0238">DNA-binding</keyword>
<reference evidence="6 7" key="1">
    <citation type="submission" date="2018-07" db="EMBL/GenBank/DDBJ databases">
        <title>High-quality-draft genome sequence of Gaiella occulta.</title>
        <authorList>
            <person name="Severino R."/>
            <person name="Froufe H.J.C."/>
            <person name="Rainey F.A."/>
            <person name="Barroso C."/>
            <person name="Albuquerque L."/>
            <person name="Lobo-Da-Cunha A."/>
            <person name="Da Costa M.S."/>
            <person name="Egas C."/>
        </authorList>
    </citation>
    <scope>NUCLEOTIDE SEQUENCE [LARGE SCALE GENOMIC DNA]</scope>
    <source>
        <strain evidence="6 7">F2-233</strain>
    </source>
</reference>
<dbReference type="InterPro" id="IPR036390">
    <property type="entry name" value="WH_DNA-bd_sf"/>
</dbReference>
<keyword evidence="2" id="KW-0805">Transcription regulation</keyword>
<dbReference type="GO" id="GO:0000976">
    <property type="term" value="F:transcription cis-regulatory region binding"/>
    <property type="evidence" value="ECO:0007669"/>
    <property type="project" value="TreeGrafter"/>
</dbReference>
<name>A0A7M2Z1X6_9ACTN</name>
<dbReference type="Pfam" id="PF03466">
    <property type="entry name" value="LysR_substrate"/>
    <property type="match status" value="1"/>
</dbReference>
<protein>
    <submittedName>
        <fullName evidence="6">Transcriptional regulator</fullName>
    </submittedName>
</protein>
<dbReference type="FunFam" id="1.10.10.10:FF:000001">
    <property type="entry name" value="LysR family transcriptional regulator"/>
    <property type="match status" value="1"/>
</dbReference>
<dbReference type="GO" id="GO:0003700">
    <property type="term" value="F:DNA-binding transcription factor activity"/>
    <property type="evidence" value="ECO:0007669"/>
    <property type="project" value="InterPro"/>
</dbReference>